<protein>
    <recommendedName>
        <fullName evidence="3">GRAM domain-containing protein</fullName>
    </recommendedName>
</protein>
<evidence type="ECO:0000313" key="2">
    <source>
        <dbReference type="Proteomes" id="UP000595448"/>
    </source>
</evidence>
<gene>
    <name evidence="1" type="ORF">JIP62_09455</name>
</gene>
<proteinExistence type="predicted"/>
<sequence>MNNPWLEGMLIAFPFLWIGGLIAASVAYRLSADKPIFPRVPKNSPFKERAASGWNDGSFLGRLGGANNCLIVVVTDRALIVSPFFPFNLMFLPELLGLELSVPLSNIRRVEVHRRLLRSSLIVETSDGRRIGLHLREPEAFQAALKRTGSASRS</sequence>
<dbReference type="RefSeq" id="WP_201101947.1">
    <property type="nucleotide sequence ID" value="NZ_CP067977.1"/>
</dbReference>
<dbReference type="Proteomes" id="UP000595448">
    <property type="component" value="Chromosome"/>
</dbReference>
<evidence type="ECO:0008006" key="3">
    <source>
        <dbReference type="Google" id="ProtNLM"/>
    </source>
</evidence>
<reference evidence="1 2" key="1">
    <citation type="submission" date="2021-01" db="EMBL/GenBank/DDBJ databases">
        <title>Brevundimonas vitis sp. nov., an bacterium isolated from grape (Vitis vinifera).</title>
        <authorList>
            <person name="Jiang L."/>
            <person name="Lee J."/>
        </authorList>
    </citation>
    <scope>NUCLEOTIDE SEQUENCE [LARGE SCALE GENOMIC DNA]</scope>
    <source>
        <strain evidence="1 2">GRTSA-9</strain>
    </source>
</reference>
<evidence type="ECO:0000313" key="1">
    <source>
        <dbReference type="EMBL" id="QQQ17573.1"/>
    </source>
</evidence>
<name>A0ABX7BJ38_9CAUL</name>
<keyword evidence="2" id="KW-1185">Reference proteome</keyword>
<organism evidence="1 2">
    <name type="scientific">Brevundimonas vitisensis</name>
    <dbReference type="NCBI Taxonomy" id="2800818"/>
    <lineage>
        <taxon>Bacteria</taxon>
        <taxon>Pseudomonadati</taxon>
        <taxon>Pseudomonadota</taxon>
        <taxon>Alphaproteobacteria</taxon>
        <taxon>Caulobacterales</taxon>
        <taxon>Caulobacteraceae</taxon>
        <taxon>Brevundimonas</taxon>
    </lineage>
</organism>
<dbReference type="EMBL" id="CP067977">
    <property type="protein sequence ID" value="QQQ17573.1"/>
    <property type="molecule type" value="Genomic_DNA"/>
</dbReference>
<accession>A0ABX7BJ38</accession>